<comment type="caution">
    <text evidence="1">The sequence shown here is derived from an EMBL/GenBank/DDBJ whole genome shotgun (WGS) entry which is preliminary data.</text>
</comment>
<dbReference type="InterPro" id="IPR025716">
    <property type="entry name" value="Post-transcriptional_regulator"/>
</dbReference>
<sequence>MADALDSEQFGRLRPALASKTEEFRFYGYGSVSEEDLWRYCTKKLWRKKDPAQMPLHEMVADILSVTPARYMTHSQVEGLRSAAAPGGTLGGFDEEEFRELLAPRGPVSG</sequence>
<accession>A0ABV2G8T5</accession>
<gene>
    <name evidence="1" type="ORF">ABID49_000553</name>
</gene>
<evidence type="ECO:0008006" key="3">
    <source>
        <dbReference type="Google" id="ProtNLM"/>
    </source>
</evidence>
<protein>
    <recommendedName>
        <fullName evidence="3">Post-transcriptional regulator</fullName>
    </recommendedName>
</protein>
<evidence type="ECO:0000313" key="1">
    <source>
        <dbReference type="EMBL" id="MET3574671.1"/>
    </source>
</evidence>
<dbReference type="EMBL" id="JBEPLW010000002">
    <property type="protein sequence ID" value="MET3574671.1"/>
    <property type="molecule type" value="Genomic_DNA"/>
</dbReference>
<name>A0ABV2G8T5_9BACL</name>
<reference evidence="1 2" key="1">
    <citation type="submission" date="2024-06" db="EMBL/GenBank/DDBJ databases">
        <title>Genomic Encyclopedia of Type Strains, Phase IV (KMG-IV): sequencing the most valuable type-strain genomes for metagenomic binning, comparative biology and taxonomic classification.</title>
        <authorList>
            <person name="Goeker M."/>
        </authorList>
    </citation>
    <scope>NUCLEOTIDE SEQUENCE [LARGE SCALE GENOMIC DNA]</scope>
    <source>
        <strain evidence="1 2">DSM 26128</strain>
    </source>
</reference>
<organism evidence="1 2">
    <name type="scientific">Bhargavaea ullalensis</name>
    <dbReference type="NCBI Taxonomy" id="1265685"/>
    <lineage>
        <taxon>Bacteria</taxon>
        <taxon>Bacillati</taxon>
        <taxon>Bacillota</taxon>
        <taxon>Bacilli</taxon>
        <taxon>Bacillales</taxon>
        <taxon>Caryophanaceae</taxon>
        <taxon>Bhargavaea</taxon>
    </lineage>
</organism>
<evidence type="ECO:0000313" key="2">
    <source>
        <dbReference type="Proteomes" id="UP001549099"/>
    </source>
</evidence>
<dbReference type="RefSeq" id="WP_354195090.1">
    <property type="nucleotide sequence ID" value="NZ_JBEPLW010000002.1"/>
</dbReference>
<dbReference type="Pfam" id="PF13797">
    <property type="entry name" value="Post_transc_reg"/>
    <property type="match status" value="1"/>
</dbReference>
<proteinExistence type="predicted"/>
<keyword evidence="2" id="KW-1185">Reference proteome</keyword>
<dbReference type="Proteomes" id="UP001549099">
    <property type="component" value="Unassembled WGS sequence"/>
</dbReference>